<reference evidence="1" key="1">
    <citation type="submission" date="2018-05" db="EMBL/GenBank/DDBJ databases">
        <title>Draft genome of Mucuna pruriens seed.</title>
        <authorList>
            <person name="Nnadi N.E."/>
            <person name="Vos R."/>
            <person name="Hasami M.H."/>
            <person name="Devisetty U.K."/>
            <person name="Aguiy J.C."/>
        </authorList>
    </citation>
    <scope>NUCLEOTIDE SEQUENCE [LARGE SCALE GENOMIC DNA]</scope>
    <source>
        <strain evidence="1">JCA_2017</strain>
    </source>
</reference>
<gene>
    <name evidence="1" type="ORF">CR513_44034</name>
</gene>
<dbReference type="EMBL" id="QJKJ01009648">
    <property type="protein sequence ID" value="RDX76021.1"/>
    <property type="molecule type" value="Genomic_DNA"/>
</dbReference>
<protein>
    <recommendedName>
        <fullName evidence="3">Copia protein</fullName>
    </recommendedName>
</protein>
<accession>A0A371FCM0</accession>
<organism evidence="1 2">
    <name type="scientific">Mucuna pruriens</name>
    <name type="common">Velvet bean</name>
    <name type="synonym">Dolichos pruriens</name>
    <dbReference type="NCBI Taxonomy" id="157652"/>
    <lineage>
        <taxon>Eukaryota</taxon>
        <taxon>Viridiplantae</taxon>
        <taxon>Streptophyta</taxon>
        <taxon>Embryophyta</taxon>
        <taxon>Tracheophyta</taxon>
        <taxon>Spermatophyta</taxon>
        <taxon>Magnoliopsida</taxon>
        <taxon>eudicotyledons</taxon>
        <taxon>Gunneridae</taxon>
        <taxon>Pentapetalae</taxon>
        <taxon>rosids</taxon>
        <taxon>fabids</taxon>
        <taxon>Fabales</taxon>
        <taxon>Fabaceae</taxon>
        <taxon>Papilionoideae</taxon>
        <taxon>50 kb inversion clade</taxon>
        <taxon>NPAAA clade</taxon>
        <taxon>indigoferoid/millettioid clade</taxon>
        <taxon>Phaseoleae</taxon>
        <taxon>Mucuna</taxon>
    </lineage>
</organism>
<dbReference type="OrthoDB" id="1414623at2759"/>
<comment type="caution">
    <text evidence="1">The sequence shown here is derived from an EMBL/GenBank/DDBJ whole genome shotgun (WGS) entry which is preliminary data.</text>
</comment>
<name>A0A371FCM0_MUCPR</name>
<evidence type="ECO:0008006" key="3">
    <source>
        <dbReference type="Google" id="ProtNLM"/>
    </source>
</evidence>
<evidence type="ECO:0000313" key="2">
    <source>
        <dbReference type="Proteomes" id="UP000257109"/>
    </source>
</evidence>
<proteinExistence type="predicted"/>
<feature type="non-terminal residue" evidence="1">
    <location>
        <position position="61"/>
    </location>
</feature>
<sequence length="61" mass="7220">MTIKFVICYESFARGLRVIDTIESPFNIYCDNKLAIFYSNNNRSCMKLKFINIKYLVAKEK</sequence>
<dbReference type="AlphaFoldDB" id="A0A371FCM0"/>
<dbReference type="Proteomes" id="UP000257109">
    <property type="component" value="Unassembled WGS sequence"/>
</dbReference>
<evidence type="ECO:0000313" key="1">
    <source>
        <dbReference type="EMBL" id="RDX76021.1"/>
    </source>
</evidence>
<keyword evidence="2" id="KW-1185">Reference proteome</keyword>